<evidence type="ECO:0000313" key="2">
    <source>
        <dbReference type="EMBL" id="DAF53784.1"/>
    </source>
</evidence>
<keyword evidence="1" id="KW-0812">Transmembrane</keyword>
<name>A0A8S5SS54_9CAUD</name>
<dbReference type="EMBL" id="BK032664">
    <property type="protein sequence ID" value="DAF53784.1"/>
    <property type="molecule type" value="Genomic_DNA"/>
</dbReference>
<accession>A0A8S5SS54</accession>
<proteinExistence type="predicted"/>
<keyword evidence="1" id="KW-1133">Transmembrane helix</keyword>
<organism evidence="2">
    <name type="scientific">Myoviridae sp. ctZ2t4</name>
    <dbReference type="NCBI Taxonomy" id="2827693"/>
    <lineage>
        <taxon>Viruses</taxon>
        <taxon>Duplodnaviria</taxon>
        <taxon>Heunggongvirae</taxon>
        <taxon>Uroviricota</taxon>
        <taxon>Caudoviricetes</taxon>
    </lineage>
</organism>
<evidence type="ECO:0000256" key="1">
    <source>
        <dbReference type="SAM" id="Phobius"/>
    </source>
</evidence>
<sequence length="29" mass="3478">MDFVPLTSGFCTFKLWILYLFVFITSLKF</sequence>
<feature type="transmembrane region" description="Helical" evidence="1">
    <location>
        <begin position="6"/>
        <end position="27"/>
    </location>
</feature>
<reference evidence="2" key="1">
    <citation type="journal article" date="2021" name="Proc. Natl. Acad. Sci. U.S.A.">
        <title>A Catalog of Tens of Thousands of Viruses from Human Metagenomes Reveals Hidden Associations with Chronic Diseases.</title>
        <authorList>
            <person name="Tisza M.J."/>
            <person name="Buck C.B."/>
        </authorList>
    </citation>
    <scope>NUCLEOTIDE SEQUENCE</scope>
    <source>
        <strain evidence="2">CtZ2t4</strain>
    </source>
</reference>
<protein>
    <submittedName>
        <fullName evidence="2">Uncharacterized protein</fullName>
    </submittedName>
</protein>
<keyword evidence="1" id="KW-0472">Membrane</keyword>